<protein>
    <submittedName>
        <fullName evidence="1">Uncharacterized protein</fullName>
    </submittedName>
</protein>
<proteinExistence type="predicted"/>
<keyword evidence="2" id="KW-1185">Reference proteome</keyword>
<comment type="caution">
    <text evidence="1">The sequence shown here is derived from an EMBL/GenBank/DDBJ whole genome shotgun (WGS) entry which is preliminary data.</text>
</comment>
<name>A0AC61D8E0_9FIRM</name>
<organism evidence="1 2">
    <name type="scientific">Sporanaerobium hydrogeniformans</name>
    <dbReference type="NCBI Taxonomy" id="3072179"/>
    <lineage>
        <taxon>Bacteria</taxon>
        <taxon>Bacillati</taxon>
        <taxon>Bacillota</taxon>
        <taxon>Clostridia</taxon>
        <taxon>Lachnospirales</taxon>
        <taxon>Lachnospiraceae</taxon>
        <taxon>Sporanaerobium</taxon>
    </lineage>
</organism>
<gene>
    <name evidence="1" type="ORF">CS063_16095</name>
</gene>
<dbReference type="EMBL" id="PEDL01000030">
    <property type="protein sequence ID" value="PHV69402.1"/>
    <property type="molecule type" value="Genomic_DNA"/>
</dbReference>
<reference evidence="1" key="1">
    <citation type="submission" date="2017-10" db="EMBL/GenBank/DDBJ databases">
        <title>Genome sequence of cellulolytic Lachnospiraceae bacterium XHS1971 isolated from hotspring sediment.</title>
        <authorList>
            <person name="Vasudevan G."/>
            <person name="Joshi A.J."/>
            <person name="Hivarkar S."/>
            <person name="Lanjekar V.B."/>
            <person name="Dhakephalkar P.K."/>
            <person name="Dagar S."/>
        </authorList>
    </citation>
    <scope>NUCLEOTIDE SEQUENCE</scope>
    <source>
        <strain evidence="1">XHS1971</strain>
    </source>
</reference>
<dbReference type="Proteomes" id="UP000224460">
    <property type="component" value="Unassembled WGS sequence"/>
</dbReference>
<evidence type="ECO:0000313" key="1">
    <source>
        <dbReference type="EMBL" id="PHV69402.1"/>
    </source>
</evidence>
<evidence type="ECO:0000313" key="2">
    <source>
        <dbReference type="Proteomes" id="UP000224460"/>
    </source>
</evidence>
<sequence length="1686" mass="185877">MKNKVHKNRKIIFLTILSLILQFFSIQPAWSAELSLGDEFSFGQMQVRIDNFGIASTDIGGANPQLIGLQETNPLQAGEDYYVFCKLILSDCRDLTTTEQGLQLDLPAEFSLNGSNGQQIAISVTPQDDEGNPGPSFIGAICKIENNKAVLYFQEELKNYDGVWMYFYVGSNLNSDQVISENKKTLEFGLSTLGTSKYSYKEDFYLKPEHISPPSLKKEGSSFNKETHEVSWKVTVKATDTPITTKSVITLIDEFDNSFQEFLSAKISYPGKSNVPLTNAELTQSLIDTTTQLTYTLGTLPNDEFISLEPGEEMVLEVITKVKDAVFTNASNNGKNIPLKNTAFLSRAGNLLEGTQKESASISVQVNWISKDGKKDPSNINKLDWTITLNTHHMNLKDYTLKDWIPEGLNYDISTPIILTNKDTNTSSLLTLGNNSLGDLILQNTSEANDDLNVDGKTGSDEIKSLEQILFTFNSDTTATYELRYSTLITNPAQFWNQNRNPMFYNIAGIGKAPDYYKSFKGVGITSSMVSKSGTYDASQEIITWTIIFNANKNEVENPTLKDLFKDTLNTSEDKKIIQTFIPNSLKLSKQGDTNKVLLDSTGSVPVSGLSATYAYTNEEDTETIEVNLAGTINEPWELTYQTKVENTYHTATNQESARYPNEVLFNGKIPTGGDYPTSSASASVLLKSKVIDKTPISYNYAAKEAKWVITINQNNMSLPYNASTPLKITEHLPNGHILENLKLYEGTTATGTDYASDTSLGVLEKEVDLNGKKVATYTFKQGINKPYTFLITTKIPDEVAEELFKVQGDYTLSNTATIEGSVIPTPQQSQASMKIKNPTITKDGKQVTNDAPITWEILINPNRIQIAHPTIVDKLPYGLEIDPTSIKLYKMTIRDEDIKVSETNPQIIQSIGTPLTITPKDYVLTTYKNDLAQECSQLTFYVPSENGIGTSVIQECYKLVFDTDVVIAGKTIPFSNTAQLQGESLDTTLEDKVQNVTSNFSSSGGGTLKYKGKIALKKVDVKNTNLKLEGALFALYKNGVDTGRRVTTDENGEAFFDRLKVDSNVYYQIVEVKQPEGYKLPAIDLSQIEKNYLSDSVFQKTLVITNEAAGYPISFTKVDSETNESLSGSIFKLYTQSDYNLNKLENAFTSITTSLLGEVYFPSVPYGQYILKEETAPIGYNLSTQVYDVTVTKTGEVTLSPKGASAPQLTTLPNNRIKGNIQITKKNVKGQPIANVTYALYKDTYTPGQLPLTTQTTNQQGEVIFNGLSYGKYEVIELSAPSQYAIDATPLAFNIEEEGRTYEKEVINGFRGDYMIYAKKEDSAGKPLGGAKFSLLNEGGSELAVAFTHPTTGIAEFTNITYGTYTLKEVVPPTYYVFGKNTEQSFTLTPEQKDKTVTFINDLGQDGRIKVIKTDKQAKPLKGAIFTLYNKEGEPVHSATSVANGEALFNNVVYGKYTLKETKAPSGYIKSNDILEVNVINNALLTYTIINKPEDTTPSNPGGSGGGSLPQKPIEPTPPEHELPLEEEKPTEKPKETPREPSNNIPLEIINHPVTKEKIPTQVIEIPTTGEKIYLEVTVNPETNEIIPTGLKVNPTTGEKSPINLEELNHLLQGQNKTGMSNTADIPKPQALDSQSNSKHTGSTKKTLPQAGGPLDTKALVLAGILLISVGFGFVWKCKKTKNEI</sequence>
<accession>A0AC61D8E0</accession>